<comment type="subcellular location">
    <subcellularLocation>
        <location evidence="1">Cell membrane</location>
        <topology evidence="1">Multi-pass membrane protein</topology>
    </subcellularLocation>
</comment>
<dbReference type="Proteomes" id="UP001458415">
    <property type="component" value="Unassembled WGS sequence"/>
</dbReference>
<feature type="transmembrane region" description="Helical" evidence="5">
    <location>
        <begin position="222"/>
        <end position="242"/>
    </location>
</feature>
<evidence type="ECO:0000256" key="2">
    <source>
        <dbReference type="ARBA" id="ARBA00022692"/>
    </source>
</evidence>
<dbReference type="InterPro" id="IPR011701">
    <property type="entry name" value="MFS"/>
</dbReference>
<keyword evidence="4 5" id="KW-0472">Membrane</keyword>
<dbReference type="Pfam" id="PF07690">
    <property type="entry name" value="MFS_1"/>
    <property type="match status" value="1"/>
</dbReference>
<organism evidence="7 8">
    <name type="scientific">Streptomyces carpinensis</name>
    <dbReference type="NCBI Taxonomy" id="66369"/>
    <lineage>
        <taxon>Bacteria</taxon>
        <taxon>Bacillati</taxon>
        <taxon>Actinomycetota</taxon>
        <taxon>Actinomycetes</taxon>
        <taxon>Kitasatosporales</taxon>
        <taxon>Streptomycetaceae</taxon>
        <taxon>Streptomyces</taxon>
    </lineage>
</organism>
<feature type="transmembrane region" description="Helical" evidence="5">
    <location>
        <begin position="57"/>
        <end position="77"/>
    </location>
</feature>
<feature type="domain" description="Major facilitator superfamily (MFS) profile" evidence="6">
    <location>
        <begin position="1"/>
        <end position="310"/>
    </location>
</feature>
<feature type="non-terminal residue" evidence="7">
    <location>
        <position position="1"/>
    </location>
</feature>
<dbReference type="PANTHER" id="PTHR11662:SF399">
    <property type="entry name" value="FI19708P1-RELATED"/>
    <property type="match status" value="1"/>
</dbReference>
<feature type="transmembrane region" description="Helical" evidence="5">
    <location>
        <begin position="284"/>
        <end position="305"/>
    </location>
</feature>
<accession>A0ABV1WKZ2</accession>
<keyword evidence="3 5" id="KW-1133">Transmembrane helix</keyword>
<feature type="transmembrane region" description="Helical" evidence="5">
    <location>
        <begin position="28"/>
        <end position="51"/>
    </location>
</feature>
<feature type="transmembrane region" description="Helical" evidence="5">
    <location>
        <begin position="123"/>
        <end position="141"/>
    </location>
</feature>
<dbReference type="SUPFAM" id="SSF103473">
    <property type="entry name" value="MFS general substrate transporter"/>
    <property type="match status" value="1"/>
</dbReference>
<evidence type="ECO:0000313" key="8">
    <source>
        <dbReference type="Proteomes" id="UP001458415"/>
    </source>
</evidence>
<dbReference type="EMBL" id="JBEPCU010002047">
    <property type="protein sequence ID" value="MER6984845.1"/>
    <property type="molecule type" value="Genomic_DNA"/>
</dbReference>
<feature type="transmembrane region" description="Helical" evidence="5">
    <location>
        <begin position="194"/>
        <end position="216"/>
    </location>
</feature>
<reference evidence="7 8" key="1">
    <citation type="submission" date="2024-06" db="EMBL/GenBank/DDBJ databases">
        <title>The Natural Products Discovery Center: Release of the First 8490 Sequenced Strains for Exploring Actinobacteria Biosynthetic Diversity.</title>
        <authorList>
            <person name="Kalkreuter E."/>
            <person name="Kautsar S.A."/>
            <person name="Yang D."/>
            <person name="Bader C.D."/>
            <person name="Teijaro C.N."/>
            <person name="Fluegel L."/>
            <person name="Davis C.M."/>
            <person name="Simpson J.R."/>
            <person name="Lauterbach L."/>
            <person name="Steele A.D."/>
            <person name="Gui C."/>
            <person name="Meng S."/>
            <person name="Li G."/>
            <person name="Viehrig K."/>
            <person name="Ye F."/>
            <person name="Su P."/>
            <person name="Kiefer A.F."/>
            <person name="Nichols A."/>
            <person name="Cepeda A.J."/>
            <person name="Yan W."/>
            <person name="Fan B."/>
            <person name="Jiang Y."/>
            <person name="Adhikari A."/>
            <person name="Zheng C.-J."/>
            <person name="Schuster L."/>
            <person name="Cowan T.M."/>
            <person name="Smanski M.J."/>
            <person name="Chevrette M.G."/>
            <person name="De Carvalho L.P.S."/>
            <person name="Shen B."/>
        </authorList>
    </citation>
    <scope>NUCLEOTIDE SEQUENCE [LARGE SCALE GENOMIC DNA]</scope>
    <source>
        <strain evidence="7 8">NPDC000634</strain>
    </source>
</reference>
<evidence type="ECO:0000256" key="4">
    <source>
        <dbReference type="ARBA" id="ARBA00023136"/>
    </source>
</evidence>
<gene>
    <name evidence="7" type="ORF">ABT317_49905</name>
</gene>
<sequence length="314" mass="32925">AVEAPVMPAGGKLNAQWLPARERGRGAVLLDGGAPLGAALGGVIITGLISWTGSWRVSFVVVGVLTSAVGLYAAWYVRNTPREHPRVDEAEAAYIEQAHAEEDAHGEKGGRAGLLPYLRHRSFWAMCLGWMGFNGVFYGLLTWGPLYLSEAKGFDISTLGWSTLAIFGAGFVGELAGGWLSDRWQAKGASVNKVMRTLLGVAGAVVVAGLLGVVLVPDAMTAVALLSTVLFFLRWAGLYWSLPSILAGRANAGIVGGAMNLSGNIAGIVTPIVVGFIVGGTGSYTWALLYFVGAGVLFTASSLVLDCSRRLTTR</sequence>
<dbReference type="PANTHER" id="PTHR11662">
    <property type="entry name" value="SOLUTE CARRIER FAMILY 17"/>
    <property type="match status" value="1"/>
</dbReference>
<proteinExistence type="predicted"/>
<dbReference type="Gene3D" id="1.20.1250.20">
    <property type="entry name" value="MFS general substrate transporter like domains"/>
    <property type="match status" value="2"/>
</dbReference>
<evidence type="ECO:0000256" key="5">
    <source>
        <dbReference type="SAM" id="Phobius"/>
    </source>
</evidence>
<evidence type="ECO:0000256" key="1">
    <source>
        <dbReference type="ARBA" id="ARBA00004651"/>
    </source>
</evidence>
<keyword evidence="2 5" id="KW-0812">Transmembrane</keyword>
<protein>
    <submittedName>
        <fullName evidence="7">MFS transporter</fullName>
    </submittedName>
</protein>
<keyword evidence="8" id="KW-1185">Reference proteome</keyword>
<dbReference type="InterPro" id="IPR036259">
    <property type="entry name" value="MFS_trans_sf"/>
</dbReference>
<evidence type="ECO:0000259" key="6">
    <source>
        <dbReference type="PROSITE" id="PS50850"/>
    </source>
</evidence>
<dbReference type="PROSITE" id="PS50850">
    <property type="entry name" value="MFS"/>
    <property type="match status" value="1"/>
</dbReference>
<comment type="caution">
    <text evidence="7">The sequence shown here is derived from an EMBL/GenBank/DDBJ whole genome shotgun (WGS) entry which is preliminary data.</text>
</comment>
<feature type="transmembrane region" description="Helical" evidence="5">
    <location>
        <begin position="254"/>
        <end position="278"/>
    </location>
</feature>
<dbReference type="InterPro" id="IPR050382">
    <property type="entry name" value="MFS_Na/Anion_cotransporter"/>
</dbReference>
<evidence type="ECO:0000313" key="7">
    <source>
        <dbReference type="EMBL" id="MER6984845.1"/>
    </source>
</evidence>
<name>A0ABV1WKZ2_9ACTN</name>
<dbReference type="InterPro" id="IPR020846">
    <property type="entry name" value="MFS_dom"/>
</dbReference>
<feature type="transmembrane region" description="Helical" evidence="5">
    <location>
        <begin position="161"/>
        <end position="182"/>
    </location>
</feature>
<evidence type="ECO:0000256" key="3">
    <source>
        <dbReference type="ARBA" id="ARBA00022989"/>
    </source>
</evidence>